<gene>
    <name evidence="2" type="ORF">HNR32_002086</name>
</gene>
<dbReference type="RefSeq" id="WP_183862320.1">
    <property type="nucleotide sequence ID" value="NZ_JACHFH010000028.1"/>
</dbReference>
<comment type="caution">
    <text evidence="2">The sequence shown here is derived from an EMBL/GenBank/DDBJ whole genome shotgun (WGS) entry which is preliminary data.</text>
</comment>
<protein>
    <recommendedName>
        <fullName evidence="1">Putative membrane protein insertion efficiency factor</fullName>
    </recommendedName>
</protein>
<sequence length="70" mass="8114">MIKKLVLNLIFFYRNFISPLTMPSCRYIPTCSEYAVIAIEKYGVKKGGFMAIKRILRCHPFHKGGYDPVK</sequence>
<dbReference type="EMBL" id="JACHFH010000028">
    <property type="protein sequence ID" value="MBB5336931.1"/>
    <property type="molecule type" value="Genomic_DNA"/>
</dbReference>
<keyword evidence="3" id="KW-1185">Reference proteome</keyword>
<dbReference type="SMART" id="SM01234">
    <property type="entry name" value="Haemolytic"/>
    <property type="match status" value="1"/>
</dbReference>
<evidence type="ECO:0000256" key="1">
    <source>
        <dbReference type="HAMAP-Rule" id="MF_00386"/>
    </source>
</evidence>
<dbReference type="AlphaFoldDB" id="A0A840UGQ9"/>
<evidence type="ECO:0000313" key="3">
    <source>
        <dbReference type="Proteomes" id="UP000559117"/>
    </source>
</evidence>
<dbReference type="InterPro" id="IPR002696">
    <property type="entry name" value="Membr_insert_effic_factor_YidD"/>
</dbReference>
<organism evidence="2 3">
    <name type="scientific">Pectinatus brassicae</name>
    <dbReference type="NCBI Taxonomy" id="862415"/>
    <lineage>
        <taxon>Bacteria</taxon>
        <taxon>Bacillati</taxon>
        <taxon>Bacillota</taxon>
        <taxon>Negativicutes</taxon>
        <taxon>Selenomonadales</taxon>
        <taxon>Selenomonadaceae</taxon>
        <taxon>Pectinatus</taxon>
    </lineage>
</organism>
<name>A0A840UGQ9_9FIRM</name>
<dbReference type="Pfam" id="PF01809">
    <property type="entry name" value="YidD"/>
    <property type="match status" value="1"/>
</dbReference>
<accession>A0A840UGQ9</accession>
<dbReference type="PANTHER" id="PTHR33383">
    <property type="entry name" value="MEMBRANE PROTEIN INSERTION EFFICIENCY FACTOR-RELATED"/>
    <property type="match status" value="1"/>
</dbReference>
<comment type="subcellular location">
    <subcellularLocation>
        <location evidence="1">Cell membrane</location>
        <topology evidence="1">Peripheral membrane protein</topology>
        <orientation evidence="1">Cytoplasmic side</orientation>
    </subcellularLocation>
</comment>
<dbReference type="NCBIfam" id="TIGR00278">
    <property type="entry name" value="membrane protein insertion efficiency factor YidD"/>
    <property type="match status" value="1"/>
</dbReference>
<dbReference type="Proteomes" id="UP000559117">
    <property type="component" value="Unassembled WGS sequence"/>
</dbReference>
<dbReference type="GO" id="GO:0005886">
    <property type="term" value="C:plasma membrane"/>
    <property type="evidence" value="ECO:0007669"/>
    <property type="project" value="UniProtKB-SubCell"/>
</dbReference>
<keyword evidence="1" id="KW-1003">Cell membrane</keyword>
<evidence type="ECO:0000313" key="2">
    <source>
        <dbReference type="EMBL" id="MBB5336931.1"/>
    </source>
</evidence>
<keyword evidence="1" id="KW-0472">Membrane</keyword>
<comment type="similarity">
    <text evidence="1">Belongs to the UPF0161 family.</text>
</comment>
<reference evidence="2 3" key="1">
    <citation type="submission" date="2020-08" db="EMBL/GenBank/DDBJ databases">
        <title>Genomic Encyclopedia of Type Strains, Phase IV (KMG-IV): sequencing the most valuable type-strain genomes for metagenomic binning, comparative biology and taxonomic classification.</title>
        <authorList>
            <person name="Goeker M."/>
        </authorList>
    </citation>
    <scope>NUCLEOTIDE SEQUENCE [LARGE SCALE GENOMIC DNA]</scope>
    <source>
        <strain evidence="2 3">DSM 24661</strain>
    </source>
</reference>
<dbReference type="PANTHER" id="PTHR33383:SF1">
    <property type="entry name" value="MEMBRANE PROTEIN INSERTION EFFICIENCY FACTOR-RELATED"/>
    <property type="match status" value="1"/>
</dbReference>
<dbReference type="HAMAP" id="MF_00386">
    <property type="entry name" value="UPF0161_YidD"/>
    <property type="match status" value="1"/>
</dbReference>
<proteinExistence type="inferred from homology"/>
<comment type="function">
    <text evidence="1">Could be involved in insertion of integral membrane proteins into the membrane.</text>
</comment>